<sequence>MEDIKLVLQKLNLENEFFVNQIAVSIQQSPAQIALLAYFFLFVCLTQQILLIPIFFYVGFLYPLVQTAYYINQKKKLHISVIQNKTTSNTNQDLQIQLDYFNYQIKKLLCYWIFFSFMLLFDKTIQVIFRFLPCFYLFKFIFLVLMIHPDIQISFKLYKVVLYFFFPNMSNKYNEKNLEFDLQNQESNFQTFKQQQQTQPYLNFLENNNQIVQQDEFQNQAFQPQPLNLIDEQLSNQFVNKSPVNIQTREQNNQNIYNQKLQQKQQLQQQYLDMNNFNSNFLSTNQAMNNDDPRNGNFKYNDGNNNYNKIQQNQNQYTNHIKNSDNLQNININSSYDDNNQQMTSQNSIQNITPPFQQADIFDEFQDNQKPIIHQFVTSSHQHYN</sequence>
<dbReference type="Pfam" id="PF03134">
    <property type="entry name" value="TB2_DP1_HVA22"/>
    <property type="match status" value="1"/>
</dbReference>
<evidence type="ECO:0000313" key="3">
    <source>
        <dbReference type="Proteomes" id="UP000054937"/>
    </source>
</evidence>
<dbReference type="EMBL" id="LDAU01000170">
    <property type="protein sequence ID" value="KRX01578.1"/>
    <property type="molecule type" value="Genomic_DNA"/>
</dbReference>
<gene>
    <name evidence="2" type="ORF">PPERSA_01481</name>
</gene>
<dbReference type="Proteomes" id="UP000054937">
    <property type="component" value="Unassembled WGS sequence"/>
</dbReference>
<dbReference type="AlphaFoldDB" id="A0A0V0QHF3"/>
<keyword evidence="3" id="KW-1185">Reference proteome</keyword>
<dbReference type="InParanoid" id="A0A0V0QHF3"/>
<evidence type="ECO:0000256" key="1">
    <source>
        <dbReference type="SAM" id="Phobius"/>
    </source>
</evidence>
<keyword evidence="1" id="KW-1133">Transmembrane helix</keyword>
<proteinExistence type="predicted"/>
<reference evidence="2 3" key="1">
    <citation type="journal article" date="2015" name="Sci. Rep.">
        <title>Genome of the facultative scuticociliatosis pathogen Pseudocohnilembus persalinus provides insight into its virulence through horizontal gene transfer.</title>
        <authorList>
            <person name="Xiong J."/>
            <person name="Wang G."/>
            <person name="Cheng J."/>
            <person name="Tian M."/>
            <person name="Pan X."/>
            <person name="Warren A."/>
            <person name="Jiang C."/>
            <person name="Yuan D."/>
            <person name="Miao W."/>
        </authorList>
    </citation>
    <scope>NUCLEOTIDE SEQUENCE [LARGE SCALE GENOMIC DNA]</scope>
    <source>
        <strain evidence="2">36N120E</strain>
    </source>
</reference>
<dbReference type="InterPro" id="IPR004345">
    <property type="entry name" value="TB2_DP1_HVA22"/>
</dbReference>
<keyword evidence="1" id="KW-0812">Transmembrane</keyword>
<evidence type="ECO:0000313" key="2">
    <source>
        <dbReference type="EMBL" id="KRX01578.1"/>
    </source>
</evidence>
<evidence type="ECO:0008006" key="4">
    <source>
        <dbReference type="Google" id="ProtNLM"/>
    </source>
</evidence>
<feature type="transmembrane region" description="Helical" evidence="1">
    <location>
        <begin position="128"/>
        <end position="147"/>
    </location>
</feature>
<keyword evidence="1" id="KW-0472">Membrane</keyword>
<name>A0A0V0QHF3_PSEPJ</name>
<feature type="transmembrane region" description="Helical" evidence="1">
    <location>
        <begin position="35"/>
        <end position="60"/>
    </location>
</feature>
<accession>A0A0V0QHF3</accession>
<comment type="caution">
    <text evidence="2">The sequence shown here is derived from an EMBL/GenBank/DDBJ whole genome shotgun (WGS) entry which is preliminary data.</text>
</comment>
<protein>
    <recommendedName>
        <fullName evidence="4">Transmembrane protein</fullName>
    </recommendedName>
</protein>
<organism evidence="2 3">
    <name type="scientific">Pseudocohnilembus persalinus</name>
    <name type="common">Ciliate</name>
    <dbReference type="NCBI Taxonomy" id="266149"/>
    <lineage>
        <taxon>Eukaryota</taxon>
        <taxon>Sar</taxon>
        <taxon>Alveolata</taxon>
        <taxon>Ciliophora</taxon>
        <taxon>Intramacronucleata</taxon>
        <taxon>Oligohymenophorea</taxon>
        <taxon>Scuticociliatia</taxon>
        <taxon>Philasterida</taxon>
        <taxon>Pseudocohnilembidae</taxon>
        <taxon>Pseudocohnilembus</taxon>
    </lineage>
</organism>